<sequence>MQSISKKIPLSFNRLNSSNQESSFLVKSFLFDSSLSFKVFVSFYLFIIFELIFFNKGVFYECIQAYYLRNRYCFRFF</sequence>
<evidence type="ECO:0000313" key="2">
    <source>
        <dbReference type="EMBL" id="OOP96421.1"/>
    </source>
</evidence>
<keyword evidence="1" id="KW-0472">Membrane</keyword>
<gene>
    <name evidence="2" type="ORF">B0X41_01580</name>
</gene>
<evidence type="ECO:0000256" key="1">
    <source>
        <dbReference type="SAM" id="Phobius"/>
    </source>
</evidence>
<dbReference type="EMBL" id="MUOR01000019">
    <property type="protein sequence ID" value="OOP96421.1"/>
    <property type="molecule type" value="Genomic_DNA"/>
</dbReference>
<reference evidence="2 3" key="1">
    <citation type="journal article" date="2017" name="Front. Cell. Infect. Microbiol.">
        <title>Whole Genome Sequence and Phylogenetic Analysis Show Helicobacter pylori Strains from Latin America Have Followed a Unique Evolution Pathway.</title>
        <authorList>
            <person name="Munoz-Ramirez Z.Y."/>
            <person name="Mendez-Tenorio A."/>
            <person name="Kato I."/>
            <person name="Bravo M.M."/>
            <person name="Rizzato C."/>
            <person name="Thorell K."/>
            <person name="Torres R.C."/>
            <person name="Aviles-Jimenez F."/>
            <person name="Camorlinga M."/>
            <person name="Canzian F."/>
            <person name="Torres J."/>
        </authorList>
    </citation>
    <scope>NUCLEOTIDE SEQUENCE [LARGE SCALE GENOMIC DNA]</scope>
    <source>
        <strain evidence="2 3">CC26084</strain>
    </source>
</reference>
<comment type="caution">
    <text evidence="2">The sequence shown here is derived from an EMBL/GenBank/DDBJ whole genome shotgun (WGS) entry which is preliminary data.</text>
</comment>
<accession>A0AB36KDL4</accession>
<name>A0AB36KDL4_HELPX</name>
<dbReference type="Proteomes" id="UP000318399">
    <property type="component" value="Unassembled WGS sequence"/>
</dbReference>
<keyword evidence="1" id="KW-1133">Transmembrane helix</keyword>
<organism evidence="2 3">
    <name type="scientific">Helicobacter pylori</name>
    <name type="common">Campylobacter pylori</name>
    <dbReference type="NCBI Taxonomy" id="210"/>
    <lineage>
        <taxon>Bacteria</taxon>
        <taxon>Pseudomonadati</taxon>
        <taxon>Campylobacterota</taxon>
        <taxon>Epsilonproteobacteria</taxon>
        <taxon>Campylobacterales</taxon>
        <taxon>Helicobacteraceae</taxon>
        <taxon>Helicobacter</taxon>
    </lineage>
</organism>
<protein>
    <submittedName>
        <fullName evidence="2">Uncharacterized protein</fullName>
    </submittedName>
</protein>
<dbReference type="AlphaFoldDB" id="A0AB36KDL4"/>
<keyword evidence="1" id="KW-0812">Transmembrane</keyword>
<evidence type="ECO:0000313" key="3">
    <source>
        <dbReference type="Proteomes" id="UP000318399"/>
    </source>
</evidence>
<feature type="transmembrane region" description="Helical" evidence="1">
    <location>
        <begin position="35"/>
        <end position="54"/>
    </location>
</feature>
<proteinExistence type="predicted"/>